<keyword evidence="3 5" id="KW-0418">Kinase</keyword>
<accession>A0A849A240</accession>
<dbReference type="EMBL" id="JABEND010000001">
    <property type="protein sequence ID" value="NNG34679.1"/>
    <property type="molecule type" value="Genomic_DNA"/>
</dbReference>
<dbReference type="Pfam" id="PF00294">
    <property type="entry name" value="PfkB"/>
    <property type="match status" value="1"/>
</dbReference>
<evidence type="ECO:0000256" key="1">
    <source>
        <dbReference type="ARBA" id="ARBA00010688"/>
    </source>
</evidence>
<name>A0A849A240_9ACTN</name>
<gene>
    <name evidence="5" type="ORF">HKD39_02860</name>
</gene>
<dbReference type="PANTHER" id="PTHR43085">
    <property type="entry name" value="HEXOKINASE FAMILY MEMBER"/>
    <property type="match status" value="1"/>
</dbReference>
<keyword evidence="2" id="KW-0808">Transferase</keyword>
<reference evidence="5 6" key="1">
    <citation type="submission" date="2020-05" db="EMBL/GenBank/DDBJ databases">
        <title>Nakamurella sp. DB0629 isolated from air conditioner.</title>
        <authorList>
            <person name="Kim D.H."/>
            <person name="Kim D.-U."/>
        </authorList>
    </citation>
    <scope>NUCLEOTIDE SEQUENCE [LARGE SCALE GENOMIC DNA]</scope>
    <source>
        <strain evidence="5 6">DB0629</strain>
    </source>
</reference>
<dbReference type="AlphaFoldDB" id="A0A849A240"/>
<feature type="domain" description="Carbohydrate kinase PfkB" evidence="4">
    <location>
        <begin position="36"/>
        <end position="304"/>
    </location>
</feature>
<dbReference type="PROSITE" id="PS00583">
    <property type="entry name" value="PFKB_KINASES_1"/>
    <property type="match status" value="1"/>
</dbReference>
<dbReference type="Gene3D" id="3.40.1190.20">
    <property type="match status" value="1"/>
</dbReference>
<dbReference type="GO" id="GO:0016301">
    <property type="term" value="F:kinase activity"/>
    <property type="evidence" value="ECO:0007669"/>
    <property type="project" value="UniProtKB-KW"/>
</dbReference>
<evidence type="ECO:0000256" key="2">
    <source>
        <dbReference type="ARBA" id="ARBA00022679"/>
    </source>
</evidence>
<dbReference type="InterPro" id="IPR002173">
    <property type="entry name" value="Carboh/pur_kinase_PfkB_CS"/>
</dbReference>
<organism evidence="5 6">
    <name type="scientific">Nakamurella aerolata</name>
    <dbReference type="NCBI Taxonomy" id="1656892"/>
    <lineage>
        <taxon>Bacteria</taxon>
        <taxon>Bacillati</taxon>
        <taxon>Actinomycetota</taxon>
        <taxon>Actinomycetes</taxon>
        <taxon>Nakamurellales</taxon>
        <taxon>Nakamurellaceae</taxon>
        <taxon>Nakamurella</taxon>
    </lineage>
</organism>
<comment type="similarity">
    <text evidence="1">Belongs to the carbohydrate kinase PfkB family.</text>
</comment>
<dbReference type="InterPro" id="IPR050306">
    <property type="entry name" value="PfkB_Carbo_kinase"/>
</dbReference>
<dbReference type="InterPro" id="IPR029056">
    <property type="entry name" value="Ribokinase-like"/>
</dbReference>
<dbReference type="SUPFAM" id="SSF53613">
    <property type="entry name" value="Ribokinase-like"/>
    <property type="match status" value="1"/>
</dbReference>
<evidence type="ECO:0000259" key="4">
    <source>
        <dbReference type="Pfam" id="PF00294"/>
    </source>
</evidence>
<dbReference type="RefSeq" id="WP_171198273.1">
    <property type="nucleotide sequence ID" value="NZ_JABEND010000001.1"/>
</dbReference>
<sequence length="338" mass="35909">MPNIVTGSIATDHLMHFPGKFTDSLLPDQLERISLSFLVDDLVVLRGGVAGNIAFGMGQLGAAPVLLDAVGADFDAYQSWLCDHGVNCDYVARHDDVQTARFVGITDDAMNQIGSFYAGAMSRARDIELRPVVDAVGGPDAIGLVMISAGDPDAMVRHAKECRERGYPFGADPSQQLARISDEQARELINGAEYLFTNDYELGLLKNKTGLSDEEILQQVRYRVTTHGAKGVEIATAQDDSQVPGGLLSVSVVPEHGKVDPTGVGDAFRSGFLSGREKGLSIERSAQLGSLLATLVLETKGTQEYQLVPATAVERLTDAYGADAAAEIAAAVGWTQAG</sequence>
<protein>
    <submittedName>
        <fullName evidence="5">Carbohydrate kinase family protein</fullName>
    </submittedName>
</protein>
<dbReference type="InterPro" id="IPR011611">
    <property type="entry name" value="PfkB_dom"/>
</dbReference>
<dbReference type="PANTHER" id="PTHR43085:SF46">
    <property type="entry name" value="ADENOSINE KINASE"/>
    <property type="match status" value="1"/>
</dbReference>
<evidence type="ECO:0000313" key="5">
    <source>
        <dbReference type="EMBL" id="NNG34679.1"/>
    </source>
</evidence>
<proteinExistence type="inferred from homology"/>
<dbReference type="Proteomes" id="UP000562984">
    <property type="component" value="Unassembled WGS sequence"/>
</dbReference>
<dbReference type="CDD" id="cd01942">
    <property type="entry name" value="ribokinase_group_A"/>
    <property type="match status" value="1"/>
</dbReference>
<evidence type="ECO:0000313" key="6">
    <source>
        <dbReference type="Proteomes" id="UP000562984"/>
    </source>
</evidence>
<evidence type="ECO:0000256" key="3">
    <source>
        <dbReference type="ARBA" id="ARBA00022777"/>
    </source>
</evidence>
<keyword evidence="6" id="KW-1185">Reference proteome</keyword>
<comment type="caution">
    <text evidence="5">The sequence shown here is derived from an EMBL/GenBank/DDBJ whole genome shotgun (WGS) entry which is preliminary data.</text>
</comment>